<gene>
    <name evidence="3" type="ORF">EKG36_20015</name>
</gene>
<proteinExistence type="predicted"/>
<evidence type="ECO:0000256" key="2">
    <source>
        <dbReference type="SAM" id="SignalP"/>
    </source>
</evidence>
<reference evidence="3 4" key="1">
    <citation type="submission" date="2018-12" db="EMBL/GenBank/DDBJ databases">
        <authorList>
            <person name="Yu L."/>
        </authorList>
    </citation>
    <scope>NUCLEOTIDE SEQUENCE [LARGE SCALE GENOMIC DNA]</scope>
    <source>
        <strain evidence="3 4">11S</strain>
    </source>
</reference>
<name>A0A3S0J6H8_9GAMM</name>
<evidence type="ECO:0000313" key="3">
    <source>
        <dbReference type="EMBL" id="RTQ97560.1"/>
    </source>
</evidence>
<keyword evidence="2" id="KW-0732">Signal</keyword>
<comment type="caution">
    <text evidence="3">The sequence shown here is derived from an EMBL/GenBank/DDBJ whole genome shotgun (WGS) entry which is preliminary data.</text>
</comment>
<dbReference type="OrthoDB" id="7372800at2"/>
<keyword evidence="4" id="KW-1185">Reference proteome</keyword>
<evidence type="ECO:0000313" key="4">
    <source>
        <dbReference type="Proteomes" id="UP000267400"/>
    </source>
</evidence>
<sequence length="324" mass="35595">MQPLIPKLTVLAAALLCASGAVAAGADKSGPLINKAVIEQEAGKTVYWVLPGPRRLSEEVFGTPANPKRTLAPILAEVDKPPIRALLEKLPILVAAPEAARGTNQAGTAYTGFQQPTPFSDKARPLPPDQSGHFRTTLLDRVAEDQPGKPGDTPDEVLLDTWFHDPAGNKYRLEFDHVVQPPFPGYATQGGVFIDGWLHGTTGTGSPLMPKEYTRGAWWGIVHLYINGEQVDTKVAHLMTTEVVRKRDYSLALDEGVPLSRDERHIPDQDHHTHLIVMPIKPTPQGPVFEPVQTAFELPNGQNQPFIHMMFEEDRIVEWELGGQ</sequence>
<organism evidence="3 4">
    <name type="scientific">Halomonas nitroreducens</name>
    <dbReference type="NCBI Taxonomy" id="447425"/>
    <lineage>
        <taxon>Bacteria</taxon>
        <taxon>Pseudomonadati</taxon>
        <taxon>Pseudomonadota</taxon>
        <taxon>Gammaproteobacteria</taxon>
        <taxon>Oceanospirillales</taxon>
        <taxon>Halomonadaceae</taxon>
        <taxon>Halomonas</taxon>
    </lineage>
</organism>
<feature type="compositionally biased region" description="Polar residues" evidence="1">
    <location>
        <begin position="108"/>
        <end position="118"/>
    </location>
</feature>
<protein>
    <submittedName>
        <fullName evidence="3">Uncharacterized protein</fullName>
    </submittedName>
</protein>
<evidence type="ECO:0000256" key="1">
    <source>
        <dbReference type="SAM" id="MobiDB-lite"/>
    </source>
</evidence>
<feature type="signal peptide" evidence="2">
    <location>
        <begin position="1"/>
        <end position="23"/>
    </location>
</feature>
<dbReference type="AlphaFoldDB" id="A0A3S0J6H8"/>
<dbReference type="Proteomes" id="UP000267400">
    <property type="component" value="Unassembled WGS sequence"/>
</dbReference>
<accession>A0A3S0J6H8</accession>
<dbReference type="EMBL" id="RXNS01000031">
    <property type="protein sequence ID" value="RTQ97560.1"/>
    <property type="molecule type" value="Genomic_DNA"/>
</dbReference>
<feature type="chain" id="PRO_5018540100" evidence="2">
    <location>
        <begin position="24"/>
        <end position="324"/>
    </location>
</feature>
<feature type="region of interest" description="Disordered" evidence="1">
    <location>
        <begin position="108"/>
        <end position="133"/>
    </location>
</feature>
<dbReference type="RefSeq" id="WP_126487046.1">
    <property type="nucleotide sequence ID" value="NZ_RXNS01000031.1"/>
</dbReference>